<evidence type="ECO:0000313" key="2">
    <source>
        <dbReference type="EMBL" id="CAG6694478.1"/>
    </source>
</evidence>
<name>A0A8D8TV53_9HEMI</name>
<reference evidence="2" key="1">
    <citation type="submission" date="2021-05" db="EMBL/GenBank/DDBJ databases">
        <authorList>
            <person name="Alioto T."/>
            <person name="Alioto T."/>
            <person name="Gomez Garrido J."/>
        </authorList>
    </citation>
    <scope>NUCLEOTIDE SEQUENCE</scope>
</reference>
<accession>A0A8D8TV53</accession>
<dbReference type="AlphaFoldDB" id="A0A8D8TV53"/>
<evidence type="ECO:0000256" key="1">
    <source>
        <dbReference type="SAM" id="Coils"/>
    </source>
</evidence>
<feature type="coiled-coil region" evidence="1">
    <location>
        <begin position="81"/>
        <end position="189"/>
    </location>
</feature>
<dbReference type="EMBL" id="HBUF01318538">
    <property type="protein sequence ID" value="CAG6694478.1"/>
    <property type="molecule type" value="Transcribed_RNA"/>
</dbReference>
<proteinExistence type="predicted"/>
<organism evidence="2">
    <name type="scientific">Cacopsylla melanoneura</name>
    <dbReference type="NCBI Taxonomy" id="428564"/>
    <lineage>
        <taxon>Eukaryota</taxon>
        <taxon>Metazoa</taxon>
        <taxon>Ecdysozoa</taxon>
        <taxon>Arthropoda</taxon>
        <taxon>Hexapoda</taxon>
        <taxon>Insecta</taxon>
        <taxon>Pterygota</taxon>
        <taxon>Neoptera</taxon>
        <taxon>Paraneoptera</taxon>
        <taxon>Hemiptera</taxon>
        <taxon>Sternorrhyncha</taxon>
        <taxon>Psylloidea</taxon>
        <taxon>Psyllidae</taxon>
        <taxon>Psyllinae</taxon>
        <taxon>Cacopsylla</taxon>
    </lineage>
</organism>
<protein>
    <submittedName>
        <fullName evidence="2">Uncharacterized protein</fullName>
    </submittedName>
</protein>
<sequence>MSFNALDKLEYANKENETYVSFVDYFNTELTKKKTQELRSIKEDFSVYIKLEEDKTKILEGAQDTLKGKLRALKYKVHEVKSQHENEIEEFSKKITLLAQDYEAILKNVQDANRERLEIESDRKTIAEKMEKVQKELDAETKRLQVTTRKNESKKEELKNCKLRQDEILAEIEEKGTELKENFITLKEENKGAKAIKKKYYDTKLLSRSLVEQFNKLKEQNIWDIQEKEVIQQTIKEREELTAELSQLIIAQLDPNVDEKTVNKLDEIMKELDTIIEYGKNICHHIHYLRQLKLK</sequence>
<keyword evidence="1" id="KW-0175">Coiled coil</keyword>